<dbReference type="Gene3D" id="3.40.50.360">
    <property type="match status" value="1"/>
</dbReference>
<gene>
    <name evidence="4" type="ORF">H9726_08015</name>
</gene>
<dbReference type="PANTHER" id="PTHR43278:SF4">
    <property type="entry name" value="NAD(P)H-DEPENDENT FMN-CONTAINING OXIDOREDUCTASE YWQN-RELATED"/>
    <property type="match status" value="1"/>
</dbReference>
<dbReference type="InterPro" id="IPR051796">
    <property type="entry name" value="ISF_SsuE-like"/>
</dbReference>
<dbReference type="EMBL" id="DXCF01000042">
    <property type="protein sequence ID" value="HIZ10418.1"/>
    <property type="molecule type" value="Genomic_DNA"/>
</dbReference>
<evidence type="ECO:0000256" key="1">
    <source>
        <dbReference type="ARBA" id="ARBA00022630"/>
    </source>
</evidence>
<dbReference type="InterPro" id="IPR005025">
    <property type="entry name" value="FMN_Rdtase-like_dom"/>
</dbReference>
<dbReference type="Proteomes" id="UP000824025">
    <property type="component" value="Unassembled WGS sequence"/>
</dbReference>
<organism evidence="4 5">
    <name type="scientific">Candidatus Borkfalkia avicola</name>
    <dbReference type="NCBI Taxonomy" id="2838503"/>
    <lineage>
        <taxon>Bacteria</taxon>
        <taxon>Bacillati</taxon>
        <taxon>Bacillota</taxon>
        <taxon>Clostridia</taxon>
        <taxon>Christensenellales</taxon>
        <taxon>Christensenellaceae</taxon>
        <taxon>Candidatus Borkfalkia</taxon>
    </lineage>
</organism>
<comment type="caution">
    <text evidence="4">The sequence shown here is derived from an EMBL/GenBank/DDBJ whole genome shotgun (WGS) entry which is preliminary data.</text>
</comment>
<dbReference type="PANTHER" id="PTHR43278">
    <property type="entry name" value="NAD(P)H-DEPENDENT FMN-CONTAINING OXIDOREDUCTASE YWQN-RELATED"/>
    <property type="match status" value="1"/>
</dbReference>
<feature type="domain" description="NADPH-dependent FMN reductase-like" evidence="3">
    <location>
        <begin position="3"/>
        <end position="153"/>
    </location>
</feature>
<proteinExistence type="predicted"/>
<evidence type="ECO:0000256" key="2">
    <source>
        <dbReference type="ARBA" id="ARBA00022643"/>
    </source>
</evidence>
<keyword evidence="1" id="KW-0285">Flavoprotein</keyword>
<keyword evidence="2" id="KW-0288">FMN</keyword>
<evidence type="ECO:0000259" key="3">
    <source>
        <dbReference type="Pfam" id="PF03358"/>
    </source>
</evidence>
<reference evidence="4" key="2">
    <citation type="submission" date="2021-04" db="EMBL/GenBank/DDBJ databases">
        <authorList>
            <person name="Gilroy R."/>
        </authorList>
    </citation>
    <scope>NUCLEOTIDE SEQUENCE</scope>
    <source>
        <strain evidence="4">CHK192-19661</strain>
    </source>
</reference>
<protein>
    <submittedName>
        <fullName evidence="4">Flavodoxin family protein</fullName>
    </submittedName>
</protein>
<sequence>MGMKVLLVNGSPRAKGCTFTALSEIAKTLEEEGIAAEIFQIGAKPVQDCIACGRCREIGKCVFDDAASALAEKAKTADGFVFGSPVYYAHPTGQILSALDRAFYSGQRYFRGKPAASIVSARRGGTAASFDVLNKYFGISEMPVVSSSYWNMVYGKTPEEVKQDEEGMQTMRNIAHNMAWLLRCIEAGKEKGICLPDNARAVRTNFIR</sequence>
<dbReference type="Pfam" id="PF03358">
    <property type="entry name" value="FMN_red"/>
    <property type="match status" value="1"/>
</dbReference>
<dbReference type="SUPFAM" id="SSF52218">
    <property type="entry name" value="Flavoproteins"/>
    <property type="match status" value="1"/>
</dbReference>
<name>A0A9D2D8G9_9FIRM</name>
<evidence type="ECO:0000313" key="5">
    <source>
        <dbReference type="Proteomes" id="UP000824025"/>
    </source>
</evidence>
<dbReference type="GO" id="GO:0016491">
    <property type="term" value="F:oxidoreductase activity"/>
    <property type="evidence" value="ECO:0007669"/>
    <property type="project" value="InterPro"/>
</dbReference>
<reference evidence="4" key="1">
    <citation type="journal article" date="2021" name="PeerJ">
        <title>Extensive microbial diversity within the chicken gut microbiome revealed by metagenomics and culture.</title>
        <authorList>
            <person name="Gilroy R."/>
            <person name="Ravi A."/>
            <person name="Getino M."/>
            <person name="Pursley I."/>
            <person name="Horton D.L."/>
            <person name="Alikhan N.F."/>
            <person name="Baker D."/>
            <person name="Gharbi K."/>
            <person name="Hall N."/>
            <person name="Watson M."/>
            <person name="Adriaenssens E.M."/>
            <person name="Foster-Nyarko E."/>
            <person name="Jarju S."/>
            <person name="Secka A."/>
            <person name="Antonio M."/>
            <person name="Oren A."/>
            <person name="Chaudhuri R.R."/>
            <person name="La Ragione R."/>
            <person name="Hildebrand F."/>
            <person name="Pallen M.J."/>
        </authorList>
    </citation>
    <scope>NUCLEOTIDE SEQUENCE</scope>
    <source>
        <strain evidence="4">CHK192-19661</strain>
    </source>
</reference>
<dbReference type="InterPro" id="IPR029039">
    <property type="entry name" value="Flavoprotein-like_sf"/>
</dbReference>
<dbReference type="AlphaFoldDB" id="A0A9D2D8G9"/>
<accession>A0A9D2D8G9</accession>
<evidence type="ECO:0000313" key="4">
    <source>
        <dbReference type="EMBL" id="HIZ10418.1"/>
    </source>
</evidence>